<comment type="caution">
    <text evidence="2">The sequence shown here is derived from an EMBL/GenBank/DDBJ whole genome shotgun (WGS) entry which is preliminary data.</text>
</comment>
<dbReference type="InterPro" id="IPR029052">
    <property type="entry name" value="Metallo-depent_PP-like"/>
</dbReference>
<organism evidence="2 3">
    <name type="scientific">Colwellia marinimaniae</name>
    <dbReference type="NCBI Taxonomy" id="1513592"/>
    <lineage>
        <taxon>Bacteria</taxon>
        <taxon>Pseudomonadati</taxon>
        <taxon>Pseudomonadota</taxon>
        <taxon>Gammaproteobacteria</taxon>
        <taxon>Alteromonadales</taxon>
        <taxon>Colwelliaceae</taxon>
        <taxon>Colwellia</taxon>
    </lineage>
</organism>
<evidence type="ECO:0000256" key="1">
    <source>
        <dbReference type="SAM" id="SignalP"/>
    </source>
</evidence>
<keyword evidence="1" id="KW-0732">Signal</keyword>
<keyword evidence="3" id="KW-1185">Reference proteome</keyword>
<reference evidence="2 3" key="1">
    <citation type="submission" date="2017-06" db="EMBL/GenBank/DDBJ databases">
        <title>Whole Genome Sequences of Colwellia marinimaniae MTCD1.</title>
        <authorList>
            <person name="Kusumoto H."/>
            <person name="Inoue M."/>
            <person name="Tanikawa K."/>
            <person name="Maeji H."/>
            <person name="Cameron J.H."/>
            <person name="Bartlett D.H."/>
        </authorList>
    </citation>
    <scope>NUCLEOTIDE SEQUENCE [LARGE SCALE GENOMIC DNA]</scope>
    <source>
        <strain evidence="2 3">MTCD1</strain>
    </source>
</reference>
<accession>A0ABQ0MY45</accession>
<gene>
    <name evidence="2" type="ORF">MTCD1_02896</name>
</gene>
<dbReference type="RefSeq" id="WP_231733040.1">
    <property type="nucleotide sequence ID" value="NZ_BDQM01000029.1"/>
</dbReference>
<evidence type="ECO:0000313" key="2">
    <source>
        <dbReference type="EMBL" id="GAW97270.1"/>
    </source>
</evidence>
<dbReference type="EMBL" id="BDQM01000029">
    <property type="protein sequence ID" value="GAW97270.1"/>
    <property type="molecule type" value="Genomic_DNA"/>
</dbReference>
<feature type="chain" id="PRO_5046376490" description="Calcineurin-like phosphoesterase domain-containing protein" evidence="1">
    <location>
        <begin position="29"/>
        <end position="330"/>
    </location>
</feature>
<evidence type="ECO:0000313" key="3">
    <source>
        <dbReference type="Proteomes" id="UP000197068"/>
    </source>
</evidence>
<name>A0ABQ0MY45_9GAMM</name>
<feature type="signal peptide" evidence="1">
    <location>
        <begin position="1"/>
        <end position="28"/>
    </location>
</feature>
<sequence length="330" mass="37375">MLFSLNLWQKRACLFAFLFFTTASTALSAQTVVILADMPYSDKEKLMLQGPDGILYRLINEISPSVVMHLGDFKSGGKSCTDTLLKEHKALLAQIYLGRVIYTPGDNDWTDCDRSSLRYSFNELERLDFLITLMFKTPPLLDKNLTSLTSQPVQIENKLWINERLAISTLHLVGTSNGRIHIDKSKREDALKKADHRDKANLAWLENIADKTKEFDALIIGFQADIYQQKILQSNTCDSSSLKTCDAFAMYRQAFKQLAKRINKPVLIAHGDTGEFCFEKLDHNLWHLNAAGDFRYLDATKVSFNKESPEQPFTVTALINPTLPNIGCLN</sequence>
<proteinExistence type="predicted"/>
<dbReference type="Proteomes" id="UP000197068">
    <property type="component" value="Unassembled WGS sequence"/>
</dbReference>
<protein>
    <recommendedName>
        <fullName evidence="4">Calcineurin-like phosphoesterase domain-containing protein</fullName>
    </recommendedName>
</protein>
<evidence type="ECO:0008006" key="4">
    <source>
        <dbReference type="Google" id="ProtNLM"/>
    </source>
</evidence>
<dbReference type="SUPFAM" id="SSF56300">
    <property type="entry name" value="Metallo-dependent phosphatases"/>
    <property type="match status" value="1"/>
</dbReference>